<keyword evidence="1" id="KW-1133">Transmembrane helix</keyword>
<dbReference type="AlphaFoldDB" id="A0A087HRL4"/>
<reference evidence="4" key="1">
    <citation type="journal article" date="2015" name="Nat. Plants">
        <title>Genome expansion of Arabis alpina linked with retrotransposition and reduced symmetric DNA methylation.</title>
        <authorList>
            <person name="Willing E.M."/>
            <person name="Rawat V."/>
            <person name="Mandakova T."/>
            <person name="Maumus F."/>
            <person name="James G.V."/>
            <person name="Nordstroem K.J."/>
            <person name="Becker C."/>
            <person name="Warthmann N."/>
            <person name="Chica C."/>
            <person name="Szarzynska B."/>
            <person name="Zytnicki M."/>
            <person name="Albani M.C."/>
            <person name="Kiefer C."/>
            <person name="Bergonzi S."/>
            <person name="Castaings L."/>
            <person name="Mateos J.L."/>
            <person name="Berns M.C."/>
            <person name="Bujdoso N."/>
            <person name="Piofczyk T."/>
            <person name="de Lorenzo L."/>
            <person name="Barrero-Sicilia C."/>
            <person name="Mateos I."/>
            <person name="Piednoel M."/>
            <person name="Hagmann J."/>
            <person name="Chen-Min-Tao R."/>
            <person name="Iglesias-Fernandez R."/>
            <person name="Schuster S.C."/>
            <person name="Alonso-Blanco C."/>
            <person name="Roudier F."/>
            <person name="Carbonero P."/>
            <person name="Paz-Ares J."/>
            <person name="Davis S.J."/>
            <person name="Pecinka A."/>
            <person name="Quesneville H."/>
            <person name="Colot V."/>
            <person name="Lysak M.A."/>
            <person name="Weigel D."/>
            <person name="Coupland G."/>
            <person name="Schneeberger K."/>
        </authorList>
    </citation>
    <scope>NUCLEOTIDE SEQUENCE [LARGE SCALE GENOMIC DNA]</scope>
    <source>
        <strain evidence="4">cv. Pajares</strain>
    </source>
</reference>
<dbReference type="EMBL" id="CM002869">
    <property type="protein sequence ID" value="KFK44766.1"/>
    <property type="molecule type" value="Genomic_DNA"/>
</dbReference>
<evidence type="ECO:0000256" key="1">
    <source>
        <dbReference type="SAM" id="Phobius"/>
    </source>
</evidence>
<keyword evidence="1" id="KW-0812">Transmembrane</keyword>
<feature type="signal peptide" evidence="2">
    <location>
        <begin position="1"/>
        <end position="18"/>
    </location>
</feature>
<sequence>MRNPKALSILLLLYKAEALILFLPSKNIRRLIKNPSLVDAVSVLIYNEIICLCCFVLFGRFLKESDDKKLSPQSYLHYYNGCNMVID</sequence>
<evidence type="ECO:0000313" key="3">
    <source>
        <dbReference type="EMBL" id="KFK44766.1"/>
    </source>
</evidence>
<gene>
    <name evidence="3" type="ordered locus">AALP_Aa1g300300</name>
</gene>
<keyword evidence="2" id="KW-0732">Signal</keyword>
<evidence type="ECO:0000256" key="2">
    <source>
        <dbReference type="SAM" id="SignalP"/>
    </source>
</evidence>
<dbReference type="Gramene" id="KFK44766">
    <property type="protein sequence ID" value="KFK44766"/>
    <property type="gene ID" value="AALP_AA1G300300"/>
</dbReference>
<evidence type="ECO:0000313" key="4">
    <source>
        <dbReference type="Proteomes" id="UP000029120"/>
    </source>
</evidence>
<keyword evidence="1" id="KW-0472">Membrane</keyword>
<accession>A0A087HRL4</accession>
<keyword evidence="4" id="KW-1185">Reference proteome</keyword>
<feature type="chain" id="PRO_5001823645" evidence="2">
    <location>
        <begin position="19"/>
        <end position="87"/>
    </location>
</feature>
<organism evidence="3 4">
    <name type="scientific">Arabis alpina</name>
    <name type="common">Alpine rock-cress</name>
    <dbReference type="NCBI Taxonomy" id="50452"/>
    <lineage>
        <taxon>Eukaryota</taxon>
        <taxon>Viridiplantae</taxon>
        <taxon>Streptophyta</taxon>
        <taxon>Embryophyta</taxon>
        <taxon>Tracheophyta</taxon>
        <taxon>Spermatophyta</taxon>
        <taxon>Magnoliopsida</taxon>
        <taxon>eudicotyledons</taxon>
        <taxon>Gunneridae</taxon>
        <taxon>Pentapetalae</taxon>
        <taxon>rosids</taxon>
        <taxon>malvids</taxon>
        <taxon>Brassicales</taxon>
        <taxon>Brassicaceae</taxon>
        <taxon>Arabideae</taxon>
        <taxon>Arabis</taxon>
    </lineage>
</organism>
<protein>
    <submittedName>
        <fullName evidence="3">Uncharacterized protein</fullName>
    </submittedName>
</protein>
<name>A0A087HRL4_ARAAL</name>
<dbReference type="Proteomes" id="UP000029120">
    <property type="component" value="Chromosome 1"/>
</dbReference>
<proteinExistence type="predicted"/>
<feature type="transmembrane region" description="Helical" evidence="1">
    <location>
        <begin position="42"/>
        <end position="62"/>
    </location>
</feature>